<evidence type="ECO:0000256" key="8">
    <source>
        <dbReference type="ARBA" id="ARBA00022801"/>
    </source>
</evidence>
<dbReference type="InterPro" id="IPR005317">
    <property type="entry name" value="Dipeptidyl-peptase3"/>
</dbReference>
<comment type="cofactor">
    <cofactor evidence="11">
        <name>Zn(2+)</name>
        <dbReference type="ChEBI" id="CHEBI:29105"/>
    </cofactor>
    <text evidence="11">Binds 1 zinc ion per subunit.</text>
</comment>
<dbReference type="Gene3D" id="3.30.540.30">
    <property type="match status" value="3"/>
</dbReference>
<accession>A0ABR4J2K7</accession>
<evidence type="ECO:0000313" key="13">
    <source>
        <dbReference type="Proteomes" id="UP001610335"/>
    </source>
</evidence>
<protein>
    <recommendedName>
        <fullName evidence="11">Dipeptidyl peptidase 3</fullName>
        <ecNumber evidence="11">3.4.14.4</ecNumber>
    </recommendedName>
    <alternativeName>
        <fullName evidence="11">Dipeptidyl aminopeptidase III</fullName>
    </alternativeName>
    <alternativeName>
        <fullName evidence="11">Dipeptidyl peptidase III</fullName>
    </alternativeName>
</protein>
<reference evidence="12 13" key="1">
    <citation type="submission" date="2024-07" db="EMBL/GenBank/DDBJ databases">
        <title>Section-level genome sequencing and comparative genomics of Aspergillus sections Usti and Cavernicolus.</title>
        <authorList>
            <consortium name="Lawrence Berkeley National Laboratory"/>
            <person name="Nybo J.L."/>
            <person name="Vesth T.C."/>
            <person name="Theobald S."/>
            <person name="Frisvad J.C."/>
            <person name="Larsen T.O."/>
            <person name="Kjaerboelling I."/>
            <person name="Rothschild-Mancinelli K."/>
            <person name="Lyhne E.K."/>
            <person name="Kogle M.E."/>
            <person name="Barry K."/>
            <person name="Clum A."/>
            <person name="Na H."/>
            <person name="Ledsgaard L."/>
            <person name="Lin J."/>
            <person name="Lipzen A."/>
            <person name="Kuo A."/>
            <person name="Riley R."/>
            <person name="Mondo S."/>
            <person name="LaButti K."/>
            <person name="Haridas S."/>
            <person name="Pangalinan J."/>
            <person name="Salamov A.A."/>
            <person name="Simmons B.A."/>
            <person name="Magnuson J.K."/>
            <person name="Chen J."/>
            <person name="Drula E."/>
            <person name="Henrissat B."/>
            <person name="Wiebenga A."/>
            <person name="Lubbers R.J."/>
            <person name="Gomes A.C."/>
            <person name="Makela M.R."/>
            <person name="Stajich J."/>
            <person name="Grigoriev I.V."/>
            <person name="Mortensen U.H."/>
            <person name="De vries R.P."/>
            <person name="Baker S.E."/>
            <person name="Andersen M.R."/>
        </authorList>
    </citation>
    <scope>NUCLEOTIDE SEQUENCE [LARGE SCALE GENOMIC DNA]</scope>
    <source>
        <strain evidence="12 13">CBS 600.67</strain>
    </source>
</reference>
<dbReference type="EC" id="3.4.14.4" evidence="11"/>
<evidence type="ECO:0000256" key="1">
    <source>
        <dbReference type="ARBA" id="ARBA00001336"/>
    </source>
</evidence>
<keyword evidence="5 11" id="KW-0963">Cytoplasm</keyword>
<evidence type="ECO:0000256" key="11">
    <source>
        <dbReference type="PIRNR" id="PIRNR007828"/>
    </source>
</evidence>
<comment type="similarity">
    <text evidence="3 11">Belongs to the peptidase M49 family.</text>
</comment>
<dbReference type="PANTHER" id="PTHR23422">
    <property type="entry name" value="DIPEPTIDYL PEPTIDASE III-RELATED"/>
    <property type="match status" value="1"/>
</dbReference>
<sequence length="691" mass="78012">MAAPQIFQLSVASGFSRLDPDQKLYAHYMSRAAWSGTRIILRQVSPEAISIFDFIIALYSCCNGDWDRLASQANLDFRDLQLFLDYAATFLSNIGNYYGSGDQKFTPSIPKEKLARLAACAPSGVSALWEQIRDPMFQKPPLSLGPPSKLTQSTYYLGYELENGDSSFWEDATLASEVMQELSILPENTRLRKERLSVETEVLSILQESVTETTSVYNDARGVVPRSKGIQIVTGDHKDELARINAYLQKALEYTCNQSQYESITRLQDSFTTGNLATYKESQSIWVTDKAPMVESVLGFVEPYRDPLGVRSEFEGIVGIPDAGETQTLKELSEVADSFVSKLPWVNGEGAFEKSHFEAPDFSSVQSLAYCSSIIFPGINLPNYNDIRQNTGYKNIIFSNRMLAESHRARGLYMVSKSEQKTFKQHRPHAYYIWVVLHEILGHGTGRFLTETTPDNFNFDPNSPPLNPITGDPVKTWYQPGQTWTGVFADLSTTVDECRAELVGAFLIDDLDILALFGYTQHGEIKPDDLVYNLYLQLGTDGLRGLENYDPATKKWSQAHSQAHYSILRHLLRDSKNLYTITCNPQTNELTIQINRTLIIPEGKTSLSRMLLRLHIYRCTADIASCREFYEDLSSIDDEALQWREIVIVNKDPPLVFSQANTFICDDGTVELREYEPTARGVIRGWAERDI</sequence>
<keyword evidence="10 11" id="KW-0482">Metalloprotease</keyword>
<dbReference type="Pfam" id="PF03571">
    <property type="entry name" value="Peptidase_M49"/>
    <property type="match status" value="1"/>
</dbReference>
<evidence type="ECO:0000256" key="4">
    <source>
        <dbReference type="ARBA" id="ARBA00022438"/>
    </source>
</evidence>
<keyword evidence="7 11" id="KW-0479">Metal-binding</keyword>
<evidence type="ECO:0000256" key="6">
    <source>
        <dbReference type="ARBA" id="ARBA00022670"/>
    </source>
</evidence>
<comment type="caution">
    <text evidence="12">The sequence shown here is derived from an EMBL/GenBank/DDBJ whole genome shotgun (WGS) entry which is preliminary data.</text>
</comment>
<dbReference type="InterPro" id="IPR039461">
    <property type="entry name" value="Peptidase_M49"/>
</dbReference>
<evidence type="ECO:0000256" key="2">
    <source>
        <dbReference type="ARBA" id="ARBA00004496"/>
    </source>
</evidence>
<keyword evidence="6 11" id="KW-0645">Protease</keyword>
<dbReference type="PANTHER" id="PTHR23422:SF11">
    <property type="entry name" value="DIPEPTIDYL PEPTIDASE 3"/>
    <property type="match status" value="1"/>
</dbReference>
<name>A0ABR4J2K7_9EURO</name>
<gene>
    <name evidence="12" type="ORF">BDW59DRAFT_156166</name>
</gene>
<dbReference type="Proteomes" id="UP001610335">
    <property type="component" value="Unassembled WGS sequence"/>
</dbReference>
<keyword evidence="8 11" id="KW-0378">Hydrolase</keyword>
<proteinExistence type="inferred from homology"/>
<dbReference type="EMBL" id="JBFXLS010000002">
    <property type="protein sequence ID" value="KAL2834225.1"/>
    <property type="molecule type" value="Genomic_DNA"/>
</dbReference>
<dbReference type="PIRSF" id="PIRSF007828">
    <property type="entry name" value="Dipeptidyl-peptidase_III"/>
    <property type="match status" value="1"/>
</dbReference>
<evidence type="ECO:0000256" key="10">
    <source>
        <dbReference type="ARBA" id="ARBA00023049"/>
    </source>
</evidence>
<evidence type="ECO:0000256" key="5">
    <source>
        <dbReference type="ARBA" id="ARBA00022490"/>
    </source>
</evidence>
<comment type="catalytic activity">
    <reaction evidence="1 11">
        <text>Release of an N-terminal dipeptide from a peptide comprising four or more residues, with broad specificity. Also acts on dipeptidyl 2-naphthylamides.</text>
        <dbReference type="EC" id="3.4.14.4"/>
    </reaction>
</comment>
<comment type="subcellular location">
    <subcellularLocation>
        <location evidence="2">Cytoplasm</location>
    </subcellularLocation>
</comment>
<keyword evidence="9 11" id="KW-0862">Zinc</keyword>
<evidence type="ECO:0000313" key="12">
    <source>
        <dbReference type="EMBL" id="KAL2834225.1"/>
    </source>
</evidence>
<organism evidence="12 13">
    <name type="scientific">Aspergillus cavernicola</name>
    <dbReference type="NCBI Taxonomy" id="176166"/>
    <lineage>
        <taxon>Eukaryota</taxon>
        <taxon>Fungi</taxon>
        <taxon>Dikarya</taxon>
        <taxon>Ascomycota</taxon>
        <taxon>Pezizomycotina</taxon>
        <taxon>Eurotiomycetes</taxon>
        <taxon>Eurotiomycetidae</taxon>
        <taxon>Eurotiales</taxon>
        <taxon>Aspergillaceae</taxon>
        <taxon>Aspergillus</taxon>
        <taxon>Aspergillus subgen. Nidulantes</taxon>
    </lineage>
</organism>
<keyword evidence="13" id="KW-1185">Reference proteome</keyword>
<evidence type="ECO:0000256" key="9">
    <source>
        <dbReference type="ARBA" id="ARBA00022833"/>
    </source>
</evidence>
<keyword evidence="4 11" id="KW-0031">Aminopeptidase</keyword>
<evidence type="ECO:0000256" key="7">
    <source>
        <dbReference type="ARBA" id="ARBA00022723"/>
    </source>
</evidence>
<evidence type="ECO:0000256" key="3">
    <source>
        <dbReference type="ARBA" id="ARBA00010200"/>
    </source>
</evidence>